<comment type="caution">
    <text evidence="1">The sequence shown here is derived from an EMBL/GenBank/DDBJ whole genome shotgun (WGS) entry which is preliminary data.</text>
</comment>
<reference evidence="1 2" key="1">
    <citation type="submission" date="2020-08" db="EMBL/GenBank/DDBJ databases">
        <title>Genomic Encyclopedia of Type Strains, Phase IV (KMG-IV): sequencing the most valuable type-strain genomes for metagenomic binning, comparative biology and taxonomic classification.</title>
        <authorList>
            <person name="Goeker M."/>
        </authorList>
    </citation>
    <scope>NUCLEOTIDE SEQUENCE [LARGE SCALE GENOMIC DNA]</scope>
    <source>
        <strain evidence="1 2">DSM 40141</strain>
    </source>
</reference>
<protein>
    <submittedName>
        <fullName evidence="1">Uncharacterized protein</fullName>
    </submittedName>
</protein>
<proteinExistence type="predicted"/>
<evidence type="ECO:0000313" key="1">
    <source>
        <dbReference type="EMBL" id="MBB6436586.1"/>
    </source>
</evidence>
<accession>A0A7X0HFI0</accession>
<organism evidence="1 2">
    <name type="scientific">Streptomyces candidus</name>
    <dbReference type="NCBI Taxonomy" id="67283"/>
    <lineage>
        <taxon>Bacteria</taxon>
        <taxon>Bacillati</taxon>
        <taxon>Actinomycetota</taxon>
        <taxon>Actinomycetes</taxon>
        <taxon>Kitasatosporales</taxon>
        <taxon>Streptomycetaceae</taxon>
        <taxon>Streptomyces</taxon>
    </lineage>
</organism>
<keyword evidence="2" id="KW-1185">Reference proteome</keyword>
<sequence>MESTPLPGPAPVPQGPCRRYSPGHHVHWIQARKCCEEPGELHELLLSAADVRDDGWITLYEVDGRLGHRFRAWYHRPDQLRTKLRAHQGLVRWQPRWKLLWLSVPGSAANTLMYLAPDGPSRC</sequence>
<evidence type="ECO:0000313" key="2">
    <source>
        <dbReference type="Proteomes" id="UP000540423"/>
    </source>
</evidence>
<dbReference type="RefSeq" id="WP_185031178.1">
    <property type="nucleotide sequence ID" value="NZ_BNBN01000010.1"/>
</dbReference>
<dbReference type="Proteomes" id="UP000540423">
    <property type="component" value="Unassembled WGS sequence"/>
</dbReference>
<name>A0A7X0HFI0_9ACTN</name>
<dbReference type="EMBL" id="JACHEM010000007">
    <property type="protein sequence ID" value="MBB6436586.1"/>
    <property type="molecule type" value="Genomic_DNA"/>
</dbReference>
<dbReference type="AlphaFoldDB" id="A0A7X0HFI0"/>
<gene>
    <name evidence="1" type="ORF">HNQ79_003059</name>
</gene>